<evidence type="ECO:0000256" key="2">
    <source>
        <dbReference type="ARBA" id="ARBA00022723"/>
    </source>
</evidence>
<dbReference type="Gene3D" id="1.10.630.10">
    <property type="entry name" value="Cytochrome P450"/>
    <property type="match status" value="1"/>
</dbReference>
<feature type="binding site" description="axial binding residue" evidence="5">
    <location>
        <position position="212"/>
    </location>
    <ligand>
        <name>heme</name>
        <dbReference type="ChEBI" id="CHEBI:30413"/>
    </ligand>
    <ligandPart>
        <name>Fe</name>
        <dbReference type="ChEBI" id="CHEBI:18248"/>
    </ligandPart>
</feature>
<dbReference type="VEuPathDB" id="VectorBase:HLOH_043027"/>
<dbReference type="PANTHER" id="PTHR24300">
    <property type="entry name" value="CYTOCHROME P450 508A4-RELATED"/>
    <property type="match status" value="1"/>
</dbReference>
<evidence type="ECO:0008006" key="9">
    <source>
        <dbReference type="Google" id="ProtNLM"/>
    </source>
</evidence>
<dbReference type="GO" id="GO:0016712">
    <property type="term" value="F:oxidoreductase activity, acting on paired donors, with incorporation or reduction of molecular oxygen, reduced flavin or flavoprotein as one donor, and incorporation of one atom of oxygen"/>
    <property type="evidence" value="ECO:0007669"/>
    <property type="project" value="TreeGrafter"/>
</dbReference>
<comment type="cofactor">
    <cofactor evidence="5">
        <name>heme</name>
        <dbReference type="ChEBI" id="CHEBI:30413"/>
    </cofactor>
</comment>
<gene>
    <name evidence="7" type="ORF">HPB48_018604</name>
</gene>
<keyword evidence="2 5" id="KW-0479">Metal-binding</keyword>
<evidence type="ECO:0000256" key="6">
    <source>
        <dbReference type="SAM" id="MobiDB-lite"/>
    </source>
</evidence>
<evidence type="ECO:0000256" key="4">
    <source>
        <dbReference type="ARBA" id="ARBA00023033"/>
    </source>
</evidence>
<keyword evidence="3 5" id="KW-0408">Iron</keyword>
<evidence type="ECO:0000256" key="3">
    <source>
        <dbReference type="ARBA" id="ARBA00023004"/>
    </source>
</evidence>
<dbReference type="EMBL" id="JABSTR010000011">
    <property type="protein sequence ID" value="KAH9381080.1"/>
    <property type="molecule type" value="Genomic_DNA"/>
</dbReference>
<comment type="similarity">
    <text evidence="1">Belongs to the cytochrome P450 family.</text>
</comment>
<dbReference type="SUPFAM" id="SSF48264">
    <property type="entry name" value="Cytochrome P450"/>
    <property type="match status" value="1"/>
</dbReference>
<dbReference type="InterPro" id="IPR050182">
    <property type="entry name" value="Cytochrome_P450_fam2"/>
</dbReference>
<evidence type="ECO:0000256" key="5">
    <source>
        <dbReference type="PIRSR" id="PIRSR602401-1"/>
    </source>
</evidence>
<name>A0A9J6H203_HAELO</name>
<comment type="caution">
    <text evidence="7">The sequence shown here is derived from an EMBL/GenBank/DDBJ whole genome shotgun (WGS) entry which is preliminary data.</text>
</comment>
<evidence type="ECO:0000313" key="8">
    <source>
        <dbReference type="Proteomes" id="UP000821853"/>
    </source>
</evidence>
<dbReference type="InterPro" id="IPR036396">
    <property type="entry name" value="Cyt_P450_sf"/>
</dbReference>
<keyword evidence="5" id="KW-0349">Heme</keyword>
<dbReference type="GO" id="GO:0006082">
    <property type="term" value="P:organic acid metabolic process"/>
    <property type="evidence" value="ECO:0007669"/>
    <property type="project" value="TreeGrafter"/>
</dbReference>
<keyword evidence="4" id="KW-0503">Monooxygenase</keyword>
<dbReference type="GO" id="GO:0005737">
    <property type="term" value="C:cytoplasm"/>
    <property type="evidence" value="ECO:0007669"/>
    <property type="project" value="TreeGrafter"/>
</dbReference>
<keyword evidence="8" id="KW-1185">Reference proteome</keyword>
<proteinExistence type="inferred from homology"/>
<dbReference type="GO" id="GO:0020037">
    <property type="term" value="F:heme binding"/>
    <property type="evidence" value="ECO:0007669"/>
    <property type="project" value="InterPro"/>
</dbReference>
<evidence type="ECO:0000313" key="7">
    <source>
        <dbReference type="EMBL" id="KAH9381080.1"/>
    </source>
</evidence>
<reference evidence="7 8" key="1">
    <citation type="journal article" date="2020" name="Cell">
        <title>Large-Scale Comparative Analyses of Tick Genomes Elucidate Their Genetic Diversity and Vector Capacities.</title>
        <authorList>
            <consortium name="Tick Genome and Microbiome Consortium (TIGMIC)"/>
            <person name="Jia N."/>
            <person name="Wang J."/>
            <person name="Shi W."/>
            <person name="Du L."/>
            <person name="Sun Y."/>
            <person name="Zhan W."/>
            <person name="Jiang J.F."/>
            <person name="Wang Q."/>
            <person name="Zhang B."/>
            <person name="Ji P."/>
            <person name="Bell-Sakyi L."/>
            <person name="Cui X.M."/>
            <person name="Yuan T.T."/>
            <person name="Jiang B.G."/>
            <person name="Yang W.F."/>
            <person name="Lam T.T."/>
            <person name="Chang Q.C."/>
            <person name="Ding S.J."/>
            <person name="Wang X.J."/>
            <person name="Zhu J.G."/>
            <person name="Ruan X.D."/>
            <person name="Zhao L."/>
            <person name="Wei J.T."/>
            <person name="Ye R.Z."/>
            <person name="Que T.C."/>
            <person name="Du C.H."/>
            <person name="Zhou Y.H."/>
            <person name="Cheng J.X."/>
            <person name="Dai P.F."/>
            <person name="Guo W.B."/>
            <person name="Han X.H."/>
            <person name="Huang E.J."/>
            <person name="Li L.F."/>
            <person name="Wei W."/>
            <person name="Gao Y.C."/>
            <person name="Liu J.Z."/>
            <person name="Shao H.Z."/>
            <person name="Wang X."/>
            <person name="Wang C.C."/>
            <person name="Yang T.C."/>
            <person name="Huo Q.B."/>
            <person name="Li W."/>
            <person name="Chen H.Y."/>
            <person name="Chen S.E."/>
            <person name="Zhou L.G."/>
            <person name="Ni X.B."/>
            <person name="Tian J.H."/>
            <person name="Sheng Y."/>
            <person name="Liu T."/>
            <person name="Pan Y.S."/>
            <person name="Xia L.Y."/>
            <person name="Li J."/>
            <person name="Zhao F."/>
            <person name="Cao W.C."/>
        </authorList>
    </citation>
    <scope>NUCLEOTIDE SEQUENCE [LARGE SCALE GENOMIC DNA]</scope>
    <source>
        <strain evidence="7">HaeL-2018</strain>
    </source>
</reference>
<dbReference type="Proteomes" id="UP000821853">
    <property type="component" value="Chromosome 9"/>
</dbReference>
<dbReference type="InterPro" id="IPR002401">
    <property type="entry name" value="Cyt_P450_E_grp-I"/>
</dbReference>
<dbReference type="PRINTS" id="PR00463">
    <property type="entry name" value="EP450I"/>
</dbReference>
<accession>A0A9J6H203</accession>
<dbReference type="OrthoDB" id="6485116at2759"/>
<evidence type="ECO:0000256" key="1">
    <source>
        <dbReference type="ARBA" id="ARBA00010617"/>
    </source>
</evidence>
<feature type="region of interest" description="Disordered" evidence="6">
    <location>
        <begin position="87"/>
        <end position="111"/>
    </location>
</feature>
<keyword evidence="4" id="KW-0560">Oxidoreductase</keyword>
<dbReference type="Pfam" id="PF00067">
    <property type="entry name" value="p450"/>
    <property type="match status" value="1"/>
</dbReference>
<dbReference type="AlphaFoldDB" id="A0A9J6H203"/>
<organism evidence="7 8">
    <name type="scientific">Haemaphysalis longicornis</name>
    <name type="common">Bush tick</name>
    <dbReference type="NCBI Taxonomy" id="44386"/>
    <lineage>
        <taxon>Eukaryota</taxon>
        <taxon>Metazoa</taxon>
        <taxon>Ecdysozoa</taxon>
        <taxon>Arthropoda</taxon>
        <taxon>Chelicerata</taxon>
        <taxon>Arachnida</taxon>
        <taxon>Acari</taxon>
        <taxon>Parasitiformes</taxon>
        <taxon>Ixodida</taxon>
        <taxon>Ixodoidea</taxon>
        <taxon>Ixodidae</taxon>
        <taxon>Haemaphysalinae</taxon>
        <taxon>Haemaphysalis</taxon>
    </lineage>
</organism>
<dbReference type="GO" id="GO:0005506">
    <property type="term" value="F:iron ion binding"/>
    <property type="evidence" value="ECO:0007669"/>
    <property type="project" value="InterPro"/>
</dbReference>
<sequence>MAGRHAQKNIESSGRSETIYGPRSVQNPPPEQNCVFRERKPGEVFQRARPVYEAASAAVPSLPALAHAQPSGGGGPALADTLQAEVQDENRTTLSGPDRPPRMGRAPQNAPHLWPSPPTIWEMLRWKHHPYYPFHRPREGISERAGADFVSDGIFFPAGVTVMANLWAVHNDPNRWPNPEEFDPTRFLHEDGSATVDRPEHIISFSLGPRKCPAETQAIMLMFLYIVCILQNFRVLPEEGVTIDPGDRLDRLPAKDKYLLRFIPRAKQHGD</sequence>
<dbReference type="GO" id="GO:0006805">
    <property type="term" value="P:xenobiotic metabolic process"/>
    <property type="evidence" value="ECO:0007669"/>
    <property type="project" value="TreeGrafter"/>
</dbReference>
<feature type="region of interest" description="Disordered" evidence="6">
    <location>
        <begin position="1"/>
        <end position="41"/>
    </location>
</feature>
<dbReference type="PANTHER" id="PTHR24300:SF375">
    <property type="entry name" value="CYTOCHROME P450 FAMILY"/>
    <property type="match status" value="1"/>
</dbReference>
<protein>
    <recommendedName>
        <fullName evidence="9">Cytochrome P450</fullName>
    </recommendedName>
</protein>
<dbReference type="InterPro" id="IPR001128">
    <property type="entry name" value="Cyt_P450"/>
</dbReference>